<protein>
    <submittedName>
        <fullName evidence="2">PLDc N-terminal domain-containing protein</fullName>
    </submittedName>
</protein>
<evidence type="ECO:0000256" key="1">
    <source>
        <dbReference type="SAM" id="Phobius"/>
    </source>
</evidence>
<feature type="transmembrane region" description="Helical" evidence="1">
    <location>
        <begin position="32"/>
        <end position="48"/>
    </location>
</feature>
<gene>
    <name evidence="2" type="ORF">ACFQH5_00900</name>
</gene>
<keyword evidence="1" id="KW-0472">Membrane</keyword>
<sequence length="83" mass="9253">MGIEVAGLFGLIWLIIVIWAIVKVAKSGAGPVVKLLWILILLFFPLIWPDRLAAIGAQGVAPARRCQRRADPRVRPRRFEPQA</sequence>
<keyword evidence="1" id="KW-0812">Transmembrane</keyword>
<proteinExistence type="predicted"/>
<dbReference type="EMBL" id="JBHSZP010000002">
    <property type="protein sequence ID" value="MFC7088108.1"/>
    <property type="molecule type" value="Genomic_DNA"/>
</dbReference>
<dbReference type="RefSeq" id="WP_379729089.1">
    <property type="nucleotide sequence ID" value="NZ_BAAADR010000004.1"/>
</dbReference>
<accession>A0ABW2ETG7</accession>
<evidence type="ECO:0000313" key="2">
    <source>
        <dbReference type="EMBL" id="MFC7088108.1"/>
    </source>
</evidence>
<dbReference type="Proteomes" id="UP001596411">
    <property type="component" value="Unassembled WGS sequence"/>
</dbReference>
<comment type="caution">
    <text evidence="2">The sequence shown here is derived from an EMBL/GenBank/DDBJ whole genome shotgun (WGS) entry which is preliminary data.</text>
</comment>
<reference evidence="3" key="1">
    <citation type="journal article" date="2019" name="Int. J. Syst. Evol. Microbiol.">
        <title>The Global Catalogue of Microorganisms (GCM) 10K type strain sequencing project: providing services to taxonomists for standard genome sequencing and annotation.</title>
        <authorList>
            <consortium name="The Broad Institute Genomics Platform"/>
            <consortium name="The Broad Institute Genome Sequencing Center for Infectious Disease"/>
            <person name="Wu L."/>
            <person name="Ma J."/>
        </authorList>
    </citation>
    <scope>NUCLEOTIDE SEQUENCE [LARGE SCALE GENOMIC DNA]</scope>
    <source>
        <strain evidence="3">CGMCC 1.13666</strain>
    </source>
</reference>
<keyword evidence="3" id="KW-1185">Reference proteome</keyword>
<name>A0ABW2ETG7_9GAMM</name>
<keyword evidence="1" id="KW-1133">Transmembrane helix</keyword>
<organism evidence="2 3">
    <name type="scientific">Halomonas salifodinae</name>
    <dbReference type="NCBI Taxonomy" id="438745"/>
    <lineage>
        <taxon>Bacteria</taxon>
        <taxon>Pseudomonadati</taxon>
        <taxon>Pseudomonadota</taxon>
        <taxon>Gammaproteobacteria</taxon>
        <taxon>Oceanospirillales</taxon>
        <taxon>Halomonadaceae</taxon>
        <taxon>Halomonas</taxon>
    </lineage>
</organism>
<evidence type="ECO:0000313" key="3">
    <source>
        <dbReference type="Proteomes" id="UP001596411"/>
    </source>
</evidence>
<feature type="transmembrane region" description="Helical" evidence="1">
    <location>
        <begin position="6"/>
        <end position="25"/>
    </location>
</feature>